<feature type="domain" description="FAD/NAD(P)-binding" evidence="6">
    <location>
        <begin position="5"/>
        <end position="298"/>
    </location>
</feature>
<evidence type="ECO:0000256" key="1">
    <source>
        <dbReference type="ARBA" id="ARBA00001974"/>
    </source>
</evidence>
<dbReference type="OrthoDB" id="9805710at2"/>
<dbReference type="AlphaFoldDB" id="A0A521BMC1"/>
<comment type="cofactor">
    <cofactor evidence="1">
        <name>FAD</name>
        <dbReference type="ChEBI" id="CHEBI:57692"/>
    </cofactor>
</comment>
<evidence type="ECO:0000256" key="2">
    <source>
        <dbReference type="ARBA" id="ARBA00005272"/>
    </source>
</evidence>
<keyword evidence="3" id="KW-0285">Flavoprotein</keyword>
<dbReference type="RefSeq" id="WP_142934624.1">
    <property type="nucleotide sequence ID" value="NZ_FXTM01000006.1"/>
</dbReference>
<gene>
    <name evidence="7" type="ORF">SAMN06269117_10632</name>
</gene>
<dbReference type="PANTHER" id="PTHR42913:SF3">
    <property type="entry name" value="64 KDA MITOCHONDRIAL NADH DEHYDROGENASE (EUROFUNG)"/>
    <property type="match status" value="1"/>
</dbReference>
<evidence type="ECO:0000313" key="7">
    <source>
        <dbReference type="EMBL" id="SMO48242.1"/>
    </source>
</evidence>
<sequence>MGAPKVLVLGGGIGGVEAAFALCHKCFDVELISDRDYLYIYPISIWIPTHEYEWEDVTLPLEEIAKVNGFKLTIGKVERISTAEKRVYLEDGTVKDYDYLVIALGGTKVKHKGSENFLSICGRPEESLKLREKIDQLIERGGGIIAAGFGGNPKDPCGVRGGPAFEFVFNLDCYFKKKGIRDKFELHFFAPMPKPGVRLGEKNAERAYRMLDKLGIKRHFGKKIKEFKPDGVLFEDDSFLRTDLTMFIPATDGHPVFKNSDLPLNEAGFVKIEPTCAVVGTNETVWAIGDSAAFEGPQWKAKQGHIAEVMGRIVARNLENKVKGDPKREEYIHHLHILCLMDMGPCWMSGALVYRDDKRSIMLPLPFVGHTLKKIWGWYYKASKLKKVPRIPGFDAP</sequence>
<protein>
    <submittedName>
        <fullName evidence="7">Sulfide:quinone oxidoreductase</fullName>
    </submittedName>
</protein>
<dbReference type="InterPro" id="IPR036188">
    <property type="entry name" value="FAD/NAD-bd_sf"/>
</dbReference>
<dbReference type="PANTHER" id="PTHR42913">
    <property type="entry name" value="APOPTOSIS-INDUCING FACTOR 1"/>
    <property type="match status" value="1"/>
</dbReference>
<dbReference type="Pfam" id="PF07992">
    <property type="entry name" value="Pyr_redox_2"/>
    <property type="match status" value="1"/>
</dbReference>
<evidence type="ECO:0000256" key="3">
    <source>
        <dbReference type="ARBA" id="ARBA00022630"/>
    </source>
</evidence>
<evidence type="ECO:0000259" key="6">
    <source>
        <dbReference type="Pfam" id="PF07992"/>
    </source>
</evidence>
<dbReference type="EMBL" id="FXTM01000006">
    <property type="protein sequence ID" value="SMO48242.1"/>
    <property type="molecule type" value="Genomic_DNA"/>
</dbReference>
<dbReference type="Proteomes" id="UP000317315">
    <property type="component" value="Unassembled WGS sequence"/>
</dbReference>
<evidence type="ECO:0000256" key="5">
    <source>
        <dbReference type="ARBA" id="ARBA00023002"/>
    </source>
</evidence>
<dbReference type="GO" id="GO:0003955">
    <property type="term" value="F:NAD(P)H dehydrogenase (quinone) activity"/>
    <property type="evidence" value="ECO:0007669"/>
    <property type="project" value="TreeGrafter"/>
</dbReference>
<dbReference type="InterPro" id="IPR051169">
    <property type="entry name" value="NADH-Q_oxidoreductase"/>
</dbReference>
<dbReference type="GO" id="GO:0019646">
    <property type="term" value="P:aerobic electron transport chain"/>
    <property type="evidence" value="ECO:0007669"/>
    <property type="project" value="TreeGrafter"/>
</dbReference>
<name>A0A521BMC1_9BACT</name>
<keyword evidence="5" id="KW-0560">Oxidoreductase</keyword>
<keyword evidence="8" id="KW-1185">Reference proteome</keyword>
<dbReference type="InterPro" id="IPR023753">
    <property type="entry name" value="FAD/NAD-binding_dom"/>
</dbReference>
<comment type="similarity">
    <text evidence="2">Belongs to the NADH dehydrogenase family.</text>
</comment>
<keyword evidence="4" id="KW-0274">FAD</keyword>
<organism evidence="7 8">
    <name type="scientific">Balnearium lithotrophicum</name>
    <dbReference type="NCBI Taxonomy" id="223788"/>
    <lineage>
        <taxon>Bacteria</taxon>
        <taxon>Pseudomonadati</taxon>
        <taxon>Aquificota</taxon>
        <taxon>Aquificia</taxon>
        <taxon>Desulfurobacteriales</taxon>
        <taxon>Desulfurobacteriaceae</taxon>
        <taxon>Balnearium</taxon>
    </lineage>
</organism>
<evidence type="ECO:0000256" key="4">
    <source>
        <dbReference type="ARBA" id="ARBA00022827"/>
    </source>
</evidence>
<accession>A0A521BMC1</accession>
<proteinExistence type="inferred from homology"/>
<reference evidence="7 8" key="1">
    <citation type="submission" date="2017-05" db="EMBL/GenBank/DDBJ databases">
        <authorList>
            <person name="Varghese N."/>
            <person name="Submissions S."/>
        </authorList>
    </citation>
    <scope>NUCLEOTIDE SEQUENCE [LARGE SCALE GENOMIC DNA]</scope>
    <source>
        <strain evidence="7 8">DSM 16304</strain>
    </source>
</reference>
<dbReference type="SUPFAM" id="SSF51905">
    <property type="entry name" value="FAD/NAD(P)-binding domain"/>
    <property type="match status" value="2"/>
</dbReference>
<dbReference type="Gene3D" id="3.50.50.100">
    <property type="match status" value="1"/>
</dbReference>
<evidence type="ECO:0000313" key="8">
    <source>
        <dbReference type="Proteomes" id="UP000317315"/>
    </source>
</evidence>